<dbReference type="KEGG" id="mri:Mal4_24930"/>
<dbReference type="Proteomes" id="UP000320496">
    <property type="component" value="Chromosome"/>
</dbReference>
<dbReference type="InterPro" id="IPR011009">
    <property type="entry name" value="Kinase-like_dom_sf"/>
</dbReference>
<accession>A0A517Z6P3</accession>
<protein>
    <submittedName>
        <fullName evidence="2">Spore coat protein I</fullName>
    </submittedName>
</protein>
<dbReference type="InterPro" id="IPR002575">
    <property type="entry name" value="Aminoglycoside_PTrfase"/>
</dbReference>
<organism evidence="2 3">
    <name type="scientific">Maioricimonas rarisocia</name>
    <dbReference type="NCBI Taxonomy" id="2528026"/>
    <lineage>
        <taxon>Bacteria</taxon>
        <taxon>Pseudomonadati</taxon>
        <taxon>Planctomycetota</taxon>
        <taxon>Planctomycetia</taxon>
        <taxon>Planctomycetales</taxon>
        <taxon>Planctomycetaceae</taxon>
        <taxon>Maioricimonas</taxon>
    </lineage>
</organism>
<dbReference type="Gene3D" id="3.90.1200.10">
    <property type="match status" value="1"/>
</dbReference>
<dbReference type="EMBL" id="CP036275">
    <property type="protein sequence ID" value="QDU38170.1"/>
    <property type="molecule type" value="Genomic_DNA"/>
</dbReference>
<keyword evidence="2" id="KW-0946">Virion</keyword>
<evidence type="ECO:0000259" key="1">
    <source>
        <dbReference type="Pfam" id="PF01636"/>
    </source>
</evidence>
<dbReference type="RefSeq" id="WP_145369482.1">
    <property type="nucleotide sequence ID" value="NZ_CP036275.1"/>
</dbReference>
<dbReference type="SUPFAM" id="SSF56112">
    <property type="entry name" value="Protein kinase-like (PK-like)"/>
    <property type="match status" value="1"/>
</dbReference>
<dbReference type="Pfam" id="PF01636">
    <property type="entry name" value="APH"/>
    <property type="match status" value="1"/>
</dbReference>
<name>A0A517Z6P3_9PLAN</name>
<sequence length="340" mass="38399">MDCPLPIARSFLASHTDVHIEPWLQTGFSGAAIWQVQTAEGTYCLRRWPEEGLPPVRIRTLHHFLRDLANRGIDVVPVPVVAEDGSTLLWHDLAWWQLEPWMPGRADYSKVPTDERLRNIMHVVADIHCAAAQHEPQPEGREWFAGPLRAPSPNGEERLRLLRDRDAARTAALMQKLSMLPDAELQTIAAEVLLLYGQLRDGVALQVAEPFSRPLPLQVCLRDLWHDHVLLSGDDVTGIIDLSAARWDHVATDLARLLGSLVGDDHLRREQALDWYEERRPLSAEDRQLVVLFDRSAVLLSGLLWVERITSSGVPPENREAVAGRLRKFRDRMQTLADAG</sequence>
<reference evidence="2 3" key="1">
    <citation type="submission" date="2019-02" db="EMBL/GenBank/DDBJ databases">
        <title>Deep-cultivation of Planctomycetes and their phenomic and genomic characterization uncovers novel biology.</title>
        <authorList>
            <person name="Wiegand S."/>
            <person name="Jogler M."/>
            <person name="Boedeker C."/>
            <person name="Pinto D."/>
            <person name="Vollmers J."/>
            <person name="Rivas-Marin E."/>
            <person name="Kohn T."/>
            <person name="Peeters S.H."/>
            <person name="Heuer A."/>
            <person name="Rast P."/>
            <person name="Oberbeckmann S."/>
            <person name="Bunk B."/>
            <person name="Jeske O."/>
            <person name="Meyerdierks A."/>
            <person name="Storesund J.E."/>
            <person name="Kallscheuer N."/>
            <person name="Luecker S."/>
            <person name="Lage O.M."/>
            <person name="Pohl T."/>
            <person name="Merkel B.J."/>
            <person name="Hornburger P."/>
            <person name="Mueller R.-W."/>
            <person name="Bruemmer F."/>
            <person name="Labrenz M."/>
            <person name="Spormann A.M."/>
            <person name="Op den Camp H."/>
            <person name="Overmann J."/>
            <person name="Amann R."/>
            <person name="Jetten M.S.M."/>
            <person name="Mascher T."/>
            <person name="Medema M.H."/>
            <person name="Devos D.P."/>
            <person name="Kaster A.-K."/>
            <person name="Ovreas L."/>
            <person name="Rohde M."/>
            <person name="Galperin M.Y."/>
            <person name="Jogler C."/>
        </authorList>
    </citation>
    <scope>NUCLEOTIDE SEQUENCE [LARGE SCALE GENOMIC DNA]</scope>
    <source>
        <strain evidence="2 3">Mal4</strain>
    </source>
</reference>
<gene>
    <name evidence="2" type="primary">cotI</name>
    <name evidence="2" type="ORF">Mal4_24930</name>
</gene>
<feature type="domain" description="Aminoglycoside phosphotransferase" evidence="1">
    <location>
        <begin position="33"/>
        <end position="275"/>
    </location>
</feature>
<keyword evidence="3" id="KW-1185">Reference proteome</keyword>
<evidence type="ECO:0000313" key="3">
    <source>
        <dbReference type="Proteomes" id="UP000320496"/>
    </source>
</evidence>
<proteinExistence type="predicted"/>
<dbReference type="AlphaFoldDB" id="A0A517Z6P3"/>
<evidence type="ECO:0000313" key="2">
    <source>
        <dbReference type="EMBL" id="QDU38170.1"/>
    </source>
</evidence>
<keyword evidence="2" id="KW-0167">Capsid protein</keyword>
<dbReference type="OrthoDB" id="283096at2"/>